<dbReference type="AlphaFoldDB" id="A0AAU8HIJ4"/>
<dbReference type="EMBL" id="CP157762">
    <property type="protein sequence ID" value="XBP95501.1"/>
    <property type="molecule type" value="Genomic_DNA"/>
</dbReference>
<organism evidence="2">
    <name type="scientific">Micromonospora sp. CCTCC AA 2012012</name>
    <dbReference type="NCBI Taxonomy" id="3111921"/>
    <lineage>
        <taxon>Bacteria</taxon>
        <taxon>Bacillati</taxon>
        <taxon>Actinomycetota</taxon>
        <taxon>Actinomycetes</taxon>
        <taxon>Micromonosporales</taxon>
        <taxon>Micromonosporaceae</taxon>
        <taxon>Micromonospora</taxon>
    </lineage>
</organism>
<evidence type="ECO:0000313" key="1">
    <source>
        <dbReference type="EMBL" id="XBP95501.1"/>
    </source>
</evidence>
<dbReference type="RefSeq" id="WP_350936368.1">
    <property type="nucleotide sequence ID" value="NZ_CP157762.1"/>
</dbReference>
<dbReference type="EMBL" id="CP159342">
    <property type="protein sequence ID" value="XCH76204.1"/>
    <property type="molecule type" value="Genomic_DNA"/>
</dbReference>
<protein>
    <recommendedName>
        <fullName evidence="3">RHIM domain-containing protein</fullName>
    </recommendedName>
</protein>
<reference evidence="1" key="1">
    <citation type="submission" date="2024-01" db="EMBL/GenBank/DDBJ databases">
        <title>The genome sequence of Micromonospora mangrovi CCTCC AA 2012012.</title>
        <authorList>
            <person name="Gao J."/>
        </authorList>
    </citation>
    <scope>NUCLEOTIDE SEQUENCE</scope>
    <source>
        <strain evidence="1">CCTCC AA 2012012</strain>
    </source>
</reference>
<evidence type="ECO:0000313" key="2">
    <source>
        <dbReference type="EMBL" id="XCH76204.1"/>
    </source>
</evidence>
<evidence type="ECO:0008006" key="3">
    <source>
        <dbReference type="Google" id="ProtNLM"/>
    </source>
</evidence>
<sequence length="120" mass="12729">MSAVEVITVALAAGAGAGVKDTASAAVRDAYGELKTLLRRHLGDAAAARALDADETDAGVWRIRLGEPLTDVGADRDEQVLRAARRLLDLVDPVGRHHVDLREAKGVQVGDHNTQHNSFS</sequence>
<gene>
    <name evidence="2" type="ORF">ABUL08_08985</name>
    <name evidence="1" type="ORF">VK199_08940</name>
</gene>
<reference evidence="2" key="2">
    <citation type="submission" date="2024-06" db="EMBL/GenBank/DDBJ databases">
        <title>Micromonospora mangrovi CCTCC AA 2012012 genome sequences.</title>
        <authorList>
            <person name="Gao J."/>
        </authorList>
    </citation>
    <scope>NUCLEOTIDE SEQUENCE</scope>
    <source>
        <strain evidence="2">CCTCC AA 2012012</strain>
    </source>
</reference>
<proteinExistence type="predicted"/>
<accession>A0AAU8HIJ4</accession>
<name>A0AAU8HIJ4_9ACTN</name>